<protein>
    <submittedName>
        <fullName evidence="1">Uncharacterized protein</fullName>
    </submittedName>
</protein>
<name>A0A0D8JDR1_9BACT</name>
<sequence>MNYRDLEAVRQIVNEATGLDISYAYEDLVFPEHGAFIIQFNEESTDKLHCYFHEDCIAKDAATIFANLKNETEKRKCELLREGAYNFEQVGDNIQIRFL</sequence>
<dbReference type="RefSeq" id="WP_045028727.1">
    <property type="nucleotide sequence ID" value="NZ_CAJXKZ010000003.1"/>
</dbReference>
<reference evidence="1 2" key="1">
    <citation type="submission" date="2014-09" db="EMBL/GenBank/DDBJ databases">
        <title>Draft Genome Sequence of Draconibacterium sp. JN14CK-3.</title>
        <authorList>
            <person name="Dong C."/>
            <person name="Lai Q."/>
            <person name="Shao Z."/>
        </authorList>
    </citation>
    <scope>NUCLEOTIDE SEQUENCE [LARGE SCALE GENOMIC DNA]</scope>
    <source>
        <strain evidence="1 2">JN14CK-3</strain>
    </source>
</reference>
<dbReference type="Proteomes" id="UP000032544">
    <property type="component" value="Unassembled WGS sequence"/>
</dbReference>
<dbReference type="AlphaFoldDB" id="A0A0D8JDR1"/>
<gene>
    <name evidence="1" type="ORF">LH29_05265</name>
</gene>
<organism evidence="1 2">
    <name type="scientific">Draconibacterium sediminis</name>
    <dbReference type="NCBI Taxonomy" id="1544798"/>
    <lineage>
        <taxon>Bacteria</taxon>
        <taxon>Pseudomonadati</taxon>
        <taxon>Bacteroidota</taxon>
        <taxon>Bacteroidia</taxon>
        <taxon>Marinilabiliales</taxon>
        <taxon>Prolixibacteraceae</taxon>
        <taxon>Draconibacterium</taxon>
    </lineage>
</organism>
<proteinExistence type="predicted"/>
<comment type="caution">
    <text evidence="1">The sequence shown here is derived from an EMBL/GenBank/DDBJ whole genome shotgun (WGS) entry which is preliminary data.</text>
</comment>
<dbReference type="OrthoDB" id="5432442at2"/>
<dbReference type="EMBL" id="JRHC01000001">
    <property type="protein sequence ID" value="KJF44849.1"/>
    <property type="molecule type" value="Genomic_DNA"/>
</dbReference>
<keyword evidence="2" id="KW-1185">Reference proteome</keyword>
<dbReference type="STRING" id="1544798.LH29_05265"/>
<evidence type="ECO:0000313" key="2">
    <source>
        <dbReference type="Proteomes" id="UP000032544"/>
    </source>
</evidence>
<evidence type="ECO:0000313" key="1">
    <source>
        <dbReference type="EMBL" id="KJF44849.1"/>
    </source>
</evidence>
<accession>A0A0D8JDR1</accession>